<evidence type="ECO:0000313" key="2">
    <source>
        <dbReference type="Proteomes" id="UP000499080"/>
    </source>
</evidence>
<reference evidence="1 2" key="1">
    <citation type="journal article" date="2019" name="Sci. Rep.">
        <title>Orb-weaving spider Araneus ventricosus genome elucidates the spidroin gene catalogue.</title>
        <authorList>
            <person name="Kono N."/>
            <person name="Nakamura H."/>
            <person name="Ohtoshi R."/>
            <person name="Moran D.A.P."/>
            <person name="Shinohara A."/>
            <person name="Yoshida Y."/>
            <person name="Fujiwara M."/>
            <person name="Mori M."/>
            <person name="Tomita M."/>
            <person name="Arakawa K."/>
        </authorList>
    </citation>
    <scope>NUCLEOTIDE SEQUENCE [LARGE SCALE GENOMIC DNA]</scope>
</reference>
<sequence>MTGTGRSYSKGFQTRVKWFKVRRQKEEVSLAAGGGLETQEEQKKINERRYSEKLFNYVESVIITLEYLIMPQSTRIFKKRSGKIYKKSEKAVTQVENLSPNGQQTCAKERKIPNIDDSFSAENTGVEKHFYGLIHHPWLNHDQRLKGNLHEQANADRSDQLDVYPNWRVG</sequence>
<protein>
    <submittedName>
        <fullName evidence="1">Uncharacterized protein</fullName>
    </submittedName>
</protein>
<dbReference type="EMBL" id="BGPR01038705">
    <property type="protein sequence ID" value="GBO14575.1"/>
    <property type="molecule type" value="Genomic_DNA"/>
</dbReference>
<name>A0A4Y2UNH3_ARAVE</name>
<accession>A0A4Y2UNH3</accession>
<comment type="caution">
    <text evidence="1">The sequence shown here is derived from an EMBL/GenBank/DDBJ whole genome shotgun (WGS) entry which is preliminary data.</text>
</comment>
<gene>
    <name evidence="1" type="ORF">AVEN_80035_1</name>
</gene>
<organism evidence="1 2">
    <name type="scientific">Araneus ventricosus</name>
    <name type="common">Orbweaver spider</name>
    <name type="synonym">Epeira ventricosa</name>
    <dbReference type="NCBI Taxonomy" id="182803"/>
    <lineage>
        <taxon>Eukaryota</taxon>
        <taxon>Metazoa</taxon>
        <taxon>Ecdysozoa</taxon>
        <taxon>Arthropoda</taxon>
        <taxon>Chelicerata</taxon>
        <taxon>Arachnida</taxon>
        <taxon>Araneae</taxon>
        <taxon>Araneomorphae</taxon>
        <taxon>Entelegynae</taxon>
        <taxon>Araneoidea</taxon>
        <taxon>Araneidae</taxon>
        <taxon>Araneus</taxon>
    </lineage>
</organism>
<dbReference type="AlphaFoldDB" id="A0A4Y2UNH3"/>
<evidence type="ECO:0000313" key="1">
    <source>
        <dbReference type="EMBL" id="GBO14575.1"/>
    </source>
</evidence>
<keyword evidence="2" id="KW-1185">Reference proteome</keyword>
<dbReference type="Proteomes" id="UP000499080">
    <property type="component" value="Unassembled WGS sequence"/>
</dbReference>
<proteinExistence type="predicted"/>